<dbReference type="Gene3D" id="3.40.50.1820">
    <property type="entry name" value="alpha/beta hydrolase"/>
    <property type="match status" value="1"/>
</dbReference>
<dbReference type="GO" id="GO:0052651">
    <property type="term" value="P:monoacylglycerol catabolic process"/>
    <property type="evidence" value="ECO:0007669"/>
    <property type="project" value="TreeGrafter"/>
</dbReference>
<organism evidence="3 4">
    <name type="scientific">Ditylenchus dipsaci</name>
    <dbReference type="NCBI Taxonomy" id="166011"/>
    <lineage>
        <taxon>Eukaryota</taxon>
        <taxon>Metazoa</taxon>
        <taxon>Ecdysozoa</taxon>
        <taxon>Nematoda</taxon>
        <taxon>Chromadorea</taxon>
        <taxon>Rhabditida</taxon>
        <taxon>Tylenchina</taxon>
        <taxon>Tylenchomorpha</taxon>
        <taxon>Sphaerularioidea</taxon>
        <taxon>Anguinidae</taxon>
        <taxon>Anguininae</taxon>
        <taxon>Ditylenchus</taxon>
    </lineage>
</organism>
<name>A0A915DNK1_9BILA</name>
<dbReference type="GO" id="GO:0004622">
    <property type="term" value="F:phosphatidylcholine lysophospholipase activity"/>
    <property type="evidence" value="ECO:0007669"/>
    <property type="project" value="TreeGrafter"/>
</dbReference>
<dbReference type="PANTHER" id="PTHR12277:SF194">
    <property type="entry name" value="FI04476P"/>
    <property type="match status" value="1"/>
</dbReference>
<dbReference type="InterPro" id="IPR022742">
    <property type="entry name" value="Hydrolase_4"/>
</dbReference>
<dbReference type="Pfam" id="PF12146">
    <property type="entry name" value="Hydrolase_4"/>
    <property type="match status" value="1"/>
</dbReference>
<evidence type="ECO:0000313" key="3">
    <source>
        <dbReference type="Proteomes" id="UP000887574"/>
    </source>
</evidence>
<dbReference type="GO" id="GO:0005789">
    <property type="term" value="C:endoplasmic reticulum membrane"/>
    <property type="evidence" value="ECO:0007669"/>
    <property type="project" value="TreeGrafter"/>
</dbReference>
<keyword evidence="3" id="KW-1185">Reference proteome</keyword>
<dbReference type="GO" id="GO:0047372">
    <property type="term" value="F:monoacylglycerol lipase activity"/>
    <property type="evidence" value="ECO:0007669"/>
    <property type="project" value="TreeGrafter"/>
</dbReference>
<dbReference type="Proteomes" id="UP000887574">
    <property type="component" value="Unplaced"/>
</dbReference>
<keyword evidence="1" id="KW-0472">Membrane</keyword>
<dbReference type="PANTHER" id="PTHR12277">
    <property type="entry name" value="ALPHA/BETA HYDROLASE DOMAIN-CONTAINING PROTEIN"/>
    <property type="match status" value="1"/>
</dbReference>
<accession>A0A915DNK1</accession>
<protein>
    <submittedName>
        <fullName evidence="4">Serine aminopeptidase S33 domain-containing protein</fullName>
    </submittedName>
</protein>
<feature type="transmembrane region" description="Helical" evidence="1">
    <location>
        <begin position="150"/>
        <end position="176"/>
    </location>
</feature>
<dbReference type="InterPro" id="IPR029058">
    <property type="entry name" value="AB_hydrolase_fold"/>
</dbReference>
<dbReference type="GO" id="GO:0006660">
    <property type="term" value="P:phosphatidylserine catabolic process"/>
    <property type="evidence" value="ECO:0007669"/>
    <property type="project" value="TreeGrafter"/>
</dbReference>
<sequence length="494" mass="54905">MNRAAGRVTRGVRRIGRGAGRVGSSVVHSSSLLSSSSSSSSYYEDEDEVRAAPKTRYEDEDEVFFQMKIEIEGAQVNENDGNVCGVSYQKLDEDSVNSVKVAVNDKTRLVSKSKEAKKTSLFVTSVLLNGFWHFHEHEILHQQAPKQKMLLLLFTCHFVYFGAISRGIASVILYFLPNYMSERIFSVDVNRDPSTNYNDLSAVNFTGRNFYLHKDGSTSKNISTDPQKLPSLGTWHILPSSLSAQFSNSNSNNEELMETAISQGDQAVTIYLHGSGSTRVTRALFYNVISGMNFHTIAADYRGYGDSTGQATENGLNDDANTIYNYAKSKAGSKPIIVWSHSMGTAVATRLVAELSDKGTPPLALILSAPFNNLHDVFYYTAYAQSNPLRFVPWFDKLISVSMDRAGLEMATDKNIARVKCPIFIMHAADDVIVPIQLTKKVVDAARQANKTGNYYEIKPERGLGHRSVQLAEEVPIKIRKFLDDIKHKTLGFF</sequence>
<keyword evidence="1" id="KW-1133">Transmembrane helix</keyword>
<dbReference type="WBParaSite" id="jg21959.2">
    <property type="protein sequence ID" value="jg21959.2"/>
    <property type="gene ID" value="jg21959"/>
</dbReference>
<dbReference type="SUPFAM" id="SSF53474">
    <property type="entry name" value="alpha/beta-Hydrolases"/>
    <property type="match status" value="1"/>
</dbReference>
<evidence type="ECO:0000259" key="2">
    <source>
        <dbReference type="Pfam" id="PF12146"/>
    </source>
</evidence>
<evidence type="ECO:0000256" key="1">
    <source>
        <dbReference type="SAM" id="Phobius"/>
    </source>
</evidence>
<keyword evidence="1" id="KW-0812">Transmembrane</keyword>
<dbReference type="AlphaFoldDB" id="A0A915DNK1"/>
<proteinExistence type="predicted"/>
<evidence type="ECO:0000313" key="4">
    <source>
        <dbReference type="WBParaSite" id="jg21959.2"/>
    </source>
</evidence>
<reference evidence="4" key="1">
    <citation type="submission" date="2022-11" db="UniProtKB">
        <authorList>
            <consortium name="WormBaseParasite"/>
        </authorList>
    </citation>
    <scope>IDENTIFICATION</scope>
</reference>
<feature type="domain" description="Serine aminopeptidase S33" evidence="2">
    <location>
        <begin position="266"/>
        <end position="378"/>
    </location>
</feature>